<evidence type="ECO:0000256" key="1">
    <source>
        <dbReference type="ARBA" id="ARBA00022443"/>
    </source>
</evidence>
<feature type="domain" description="SH3" evidence="4">
    <location>
        <begin position="307"/>
        <end position="368"/>
    </location>
</feature>
<keyword evidence="6" id="KW-1185">Reference proteome</keyword>
<dbReference type="InParanoid" id="A2E9J1"/>
<reference evidence="5" key="2">
    <citation type="journal article" date="2007" name="Science">
        <title>Draft genome sequence of the sexually transmitted pathogen Trichomonas vaginalis.</title>
        <authorList>
            <person name="Carlton J.M."/>
            <person name="Hirt R.P."/>
            <person name="Silva J.C."/>
            <person name="Delcher A.L."/>
            <person name="Schatz M."/>
            <person name="Zhao Q."/>
            <person name="Wortman J.R."/>
            <person name="Bidwell S.L."/>
            <person name="Alsmark U.C.M."/>
            <person name="Besteiro S."/>
            <person name="Sicheritz-Ponten T."/>
            <person name="Noel C.J."/>
            <person name="Dacks J.B."/>
            <person name="Foster P.G."/>
            <person name="Simillion C."/>
            <person name="Van de Peer Y."/>
            <person name="Miranda-Saavedra D."/>
            <person name="Barton G.J."/>
            <person name="Westrop G.D."/>
            <person name="Mueller S."/>
            <person name="Dessi D."/>
            <person name="Fiori P.L."/>
            <person name="Ren Q."/>
            <person name="Paulsen I."/>
            <person name="Zhang H."/>
            <person name="Bastida-Corcuera F.D."/>
            <person name="Simoes-Barbosa A."/>
            <person name="Brown M.T."/>
            <person name="Hayes R.D."/>
            <person name="Mukherjee M."/>
            <person name="Okumura C.Y."/>
            <person name="Schneider R."/>
            <person name="Smith A.J."/>
            <person name="Vanacova S."/>
            <person name="Villalvazo M."/>
            <person name="Haas B.J."/>
            <person name="Pertea M."/>
            <person name="Feldblyum T.V."/>
            <person name="Utterback T.R."/>
            <person name="Shu C.L."/>
            <person name="Osoegawa K."/>
            <person name="de Jong P.J."/>
            <person name="Hrdy I."/>
            <person name="Horvathova L."/>
            <person name="Zubacova Z."/>
            <person name="Dolezal P."/>
            <person name="Malik S.B."/>
            <person name="Logsdon J.M. Jr."/>
            <person name="Henze K."/>
            <person name="Gupta A."/>
            <person name="Wang C.C."/>
            <person name="Dunne R.L."/>
            <person name="Upcroft J.A."/>
            <person name="Upcroft P."/>
            <person name="White O."/>
            <person name="Salzberg S.L."/>
            <person name="Tang P."/>
            <person name="Chiu C.-H."/>
            <person name="Lee Y.-S."/>
            <person name="Embley T.M."/>
            <person name="Coombs G.H."/>
            <person name="Mottram J.C."/>
            <person name="Tachezy J."/>
            <person name="Fraser-Liggett C.M."/>
            <person name="Johnson P.J."/>
        </authorList>
    </citation>
    <scope>NUCLEOTIDE SEQUENCE [LARGE SCALE GENOMIC DNA]</scope>
    <source>
        <strain evidence="5">G3</strain>
    </source>
</reference>
<dbReference type="AlphaFoldDB" id="A2E9J1"/>
<dbReference type="VEuPathDB" id="TrichDB:TVAGG3_0746680"/>
<dbReference type="EMBL" id="DS113334">
    <property type="protein sequence ID" value="EAY10642.1"/>
    <property type="molecule type" value="Genomic_DNA"/>
</dbReference>
<dbReference type="SMART" id="SM00326">
    <property type="entry name" value="SH3"/>
    <property type="match status" value="1"/>
</dbReference>
<evidence type="ECO:0000313" key="5">
    <source>
        <dbReference type="EMBL" id="EAY10642.1"/>
    </source>
</evidence>
<evidence type="ECO:0000256" key="3">
    <source>
        <dbReference type="SAM" id="Coils"/>
    </source>
</evidence>
<evidence type="ECO:0000256" key="2">
    <source>
        <dbReference type="PROSITE-ProRule" id="PRU00192"/>
    </source>
</evidence>
<protein>
    <submittedName>
        <fullName evidence="5">Variant SH3 domain containing protein</fullName>
    </submittedName>
</protein>
<proteinExistence type="predicted"/>
<gene>
    <name evidence="5" type="ORF">TVAG_157190</name>
</gene>
<dbReference type="InterPro" id="IPR001452">
    <property type="entry name" value="SH3_domain"/>
</dbReference>
<dbReference type="OrthoDB" id="10255964at2759"/>
<dbReference type="KEGG" id="tva:4768578"/>
<organism evidence="5 6">
    <name type="scientific">Trichomonas vaginalis (strain ATCC PRA-98 / G3)</name>
    <dbReference type="NCBI Taxonomy" id="412133"/>
    <lineage>
        <taxon>Eukaryota</taxon>
        <taxon>Metamonada</taxon>
        <taxon>Parabasalia</taxon>
        <taxon>Trichomonadida</taxon>
        <taxon>Trichomonadidae</taxon>
        <taxon>Trichomonas</taxon>
    </lineage>
</organism>
<dbReference type="PROSITE" id="PS50002">
    <property type="entry name" value="SH3"/>
    <property type="match status" value="1"/>
</dbReference>
<dbReference type="VEuPathDB" id="TrichDB:TVAG_157190"/>
<dbReference type="Pfam" id="PF00018">
    <property type="entry name" value="SH3_1"/>
    <property type="match status" value="1"/>
</dbReference>
<sequence length="422" mass="48504">MNICIEQGKYIESLKEDFDRVYSLESALLDYHRQLPNYIGNFCLILKKFGLEGPIIMRSNFEKYRKSLIAKIMLAPGYPGNLEKQIQYLNTMISETCCQLLGLVQIVEESFLPNFRGQLISSTTNVNNISNNVNETYKNWKNIYSEIEENENNLNIQIKKLKSKKNLIKKHTYAVRISNLIKKQKYLSKKINIAYLKFNKTIQGSYELMKASNSARTNTVIDFIDLISDYCINSSQVYNDRYKEIHKLNTSKQSEDASVSDLINYAISHKIMRTSVGSESYEQYTFKSKEIGAYVVPPYIPGQFYEPPIFTAEAILDFDGVNENEISCRVGQTIYIYEPPNDMWTLASTNKEFPQGYIPSRCIKINIQRTALSLKCSSYNGEWLGVFPGEFLVIESEDNNCYICQNTSGRVGKIEKSLVIVE</sequence>
<dbReference type="SUPFAM" id="SSF50044">
    <property type="entry name" value="SH3-domain"/>
    <property type="match status" value="1"/>
</dbReference>
<evidence type="ECO:0000259" key="4">
    <source>
        <dbReference type="PROSITE" id="PS50002"/>
    </source>
</evidence>
<dbReference type="InterPro" id="IPR036028">
    <property type="entry name" value="SH3-like_dom_sf"/>
</dbReference>
<name>A2E9J1_TRIV3</name>
<dbReference type="RefSeq" id="XP_001322865.1">
    <property type="nucleotide sequence ID" value="XM_001322830.1"/>
</dbReference>
<accession>A2E9J1</accession>
<dbReference type="Proteomes" id="UP000001542">
    <property type="component" value="Unassembled WGS sequence"/>
</dbReference>
<feature type="coiled-coil region" evidence="3">
    <location>
        <begin position="137"/>
        <end position="164"/>
    </location>
</feature>
<keyword evidence="3" id="KW-0175">Coiled coil</keyword>
<dbReference type="Gene3D" id="2.30.30.40">
    <property type="entry name" value="SH3 Domains"/>
    <property type="match status" value="1"/>
</dbReference>
<reference evidence="5" key="1">
    <citation type="submission" date="2006-10" db="EMBL/GenBank/DDBJ databases">
        <authorList>
            <person name="Amadeo P."/>
            <person name="Zhao Q."/>
            <person name="Wortman J."/>
            <person name="Fraser-Liggett C."/>
            <person name="Carlton J."/>
        </authorList>
    </citation>
    <scope>NUCLEOTIDE SEQUENCE</scope>
    <source>
        <strain evidence="5">G3</strain>
    </source>
</reference>
<keyword evidence="1 2" id="KW-0728">SH3 domain</keyword>
<evidence type="ECO:0000313" key="6">
    <source>
        <dbReference type="Proteomes" id="UP000001542"/>
    </source>
</evidence>